<dbReference type="InterPro" id="IPR018911">
    <property type="entry name" value="Gmad2_Ig-like_dom"/>
</dbReference>
<evidence type="ECO:0000259" key="1">
    <source>
        <dbReference type="SMART" id="SM00909"/>
    </source>
</evidence>
<feature type="domain" description="GerMN" evidence="1">
    <location>
        <begin position="187"/>
        <end position="280"/>
    </location>
</feature>
<evidence type="ECO:0000313" key="3">
    <source>
        <dbReference type="Proteomes" id="UP000178240"/>
    </source>
</evidence>
<sequence>MALAKRLAHTLVLLGLMLMLTGCQKPASFFVQSVDSGSGLGGPVAVINDNIIVNQPSADALVASPLSIEGLIHVGLGQVAFKLLDADNQIVSEGSAVAFSDNSSWSFYSGSLEFSPPASPTGWLEVYPARKKNSTKKNLVKLPVKFKDYQESFVTVYFSNPKLDSSSNRCGQVYPVKEAVEYTPQLIFRALDRLLAGPTEDQKKAGYSTNLPAVGEVKAQKVDIIDGRVYVDFNATIQSGLSDACQIQSLRAQIVETLKIFSDTDEVIITIDGQAKNVLQ</sequence>
<dbReference type="AlphaFoldDB" id="A0A1G1Y2U3"/>
<dbReference type="STRING" id="1797535.A2744_03895"/>
<evidence type="ECO:0000313" key="2">
    <source>
        <dbReference type="EMBL" id="OGY46561.1"/>
    </source>
</evidence>
<reference evidence="2 3" key="1">
    <citation type="journal article" date="2016" name="Nat. Commun.">
        <title>Thousands of microbial genomes shed light on interconnected biogeochemical processes in an aquifer system.</title>
        <authorList>
            <person name="Anantharaman K."/>
            <person name="Brown C.T."/>
            <person name="Hug L.A."/>
            <person name="Sharon I."/>
            <person name="Castelle C.J."/>
            <person name="Probst A.J."/>
            <person name="Thomas B.C."/>
            <person name="Singh A."/>
            <person name="Wilkins M.J."/>
            <person name="Karaoz U."/>
            <person name="Brodie E.L."/>
            <person name="Williams K.H."/>
            <person name="Hubbard S.S."/>
            <person name="Banfield J.F."/>
        </authorList>
    </citation>
    <scope>NUCLEOTIDE SEQUENCE [LARGE SCALE GENOMIC DNA]</scope>
</reference>
<dbReference type="Pfam" id="PF10648">
    <property type="entry name" value="Gmad2"/>
    <property type="match status" value="1"/>
</dbReference>
<dbReference type="EMBL" id="MHIE01000003">
    <property type="protein sequence ID" value="OGY46561.1"/>
    <property type="molecule type" value="Genomic_DNA"/>
</dbReference>
<dbReference type="Pfam" id="PF10646">
    <property type="entry name" value="Germane"/>
    <property type="match status" value="1"/>
</dbReference>
<accession>A0A1G1Y2U3</accession>
<dbReference type="PROSITE" id="PS51257">
    <property type="entry name" value="PROKAR_LIPOPROTEIN"/>
    <property type="match status" value="1"/>
</dbReference>
<gene>
    <name evidence="2" type="ORF">A2744_03895</name>
</gene>
<name>A0A1G1Y2U3_9BACT</name>
<dbReference type="SMART" id="SM00909">
    <property type="entry name" value="Germane"/>
    <property type="match status" value="1"/>
</dbReference>
<dbReference type="Proteomes" id="UP000178240">
    <property type="component" value="Unassembled WGS sequence"/>
</dbReference>
<dbReference type="InterPro" id="IPR019606">
    <property type="entry name" value="GerMN"/>
</dbReference>
<comment type="caution">
    <text evidence="2">The sequence shown here is derived from an EMBL/GenBank/DDBJ whole genome shotgun (WGS) entry which is preliminary data.</text>
</comment>
<protein>
    <recommendedName>
        <fullName evidence="1">GerMN domain-containing protein</fullName>
    </recommendedName>
</protein>
<organism evidence="2 3">
    <name type="scientific">Candidatus Buchananbacteria bacterium RIFCSPHIGHO2_01_FULL_44_11</name>
    <dbReference type="NCBI Taxonomy" id="1797535"/>
    <lineage>
        <taxon>Bacteria</taxon>
        <taxon>Candidatus Buchananiibacteriota</taxon>
    </lineage>
</organism>
<proteinExistence type="predicted"/>